<accession>F2UMW9</accession>
<feature type="transmembrane region" description="Helical" evidence="3">
    <location>
        <begin position="1050"/>
        <end position="1074"/>
    </location>
</feature>
<keyword evidence="3" id="KW-1133">Transmembrane helix</keyword>
<dbReference type="PANTHER" id="PTHR13800:SF1">
    <property type="entry name" value="TRANSIENT RECEPTOR POTENTIAL CATION CHANNEL TRPM"/>
    <property type="match status" value="1"/>
</dbReference>
<evidence type="ECO:0000313" key="5">
    <source>
        <dbReference type="EMBL" id="EGD78468.1"/>
    </source>
</evidence>
<keyword evidence="1" id="KW-0175">Coiled coil</keyword>
<keyword evidence="3" id="KW-0812">Transmembrane</keyword>
<feature type="transmembrane region" description="Helical" evidence="3">
    <location>
        <begin position="938"/>
        <end position="955"/>
    </location>
</feature>
<dbReference type="RefSeq" id="XP_004989417.1">
    <property type="nucleotide sequence ID" value="XM_004989360.1"/>
</dbReference>
<feature type="coiled-coil region" evidence="1">
    <location>
        <begin position="106"/>
        <end position="156"/>
    </location>
</feature>
<keyword evidence="6" id="KW-1185">Reference proteome</keyword>
<keyword evidence="3" id="KW-0472">Membrane</keyword>
<gene>
    <name evidence="5" type="ORF">PTSG_09163</name>
</gene>
<dbReference type="EMBL" id="GL832983">
    <property type="protein sequence ID" value="EGD78468.1"/>
    <property type="molecule type" value="Genomic_DNA"/>
</dbReference>
<dbReference type="KEGG" id="sre:PTSG_09163"/>
<feature type="transmembrane region" description="Helical" evidence="3">
    <location>
        <begin position="837"/>
        <end position="856"/>
    </location>
</feature>
<evidence type="ECO:0000313" key="6">
    <source>
        <dbReference type="Proteomes" id="UP000007799"/>
    </source>
</evidence>
<dbReference type="InterPro" id="IPR041491">
    <property type="entry name" value="TRPM_SLOG"/>
</dbReference>
<evidence type="ECO:0000256" key="3">
    <source>
        <dbReference type="SAM" id="Phobius"/>
    </source>
</evidence>
<feature type="transmembrane region" description="Helical" evidence="3">
    <location>
        <begin position="975"/>
        <end position="997"/>
    </location>
</feature>
<feature type="domain" description="TRPM SLOG" evidence="4">
    <location>
        <begin position="349"/>
        <end position="428"/>
    </location>
</feature>
<evidence type="ECO:0000256" key="2">
    <source>
        <dbReference type="SAM" id="MobiDB-lite"/>
    </source>
</evidence>
<dbReference type="GeneID" id="16069962"/>
<evidence type="ECO:0000259" key="4">
    <source>
        <dbReference type="Pfam" id="PF18139"/>
    </source>
</evidence>
<name>F2UMW9_SALR5</name>
<dbReference type="AlphaFoldDB" id="F2UMW9"/>
<dbReference type="GO" id="GO:0099604">
    <property type="term" value="F:ligand-gated calcium channel activity"/>
    <property type="evidence" value="ECO:0007669"/>
    <property type="project" value="TreeGrafter"/>
</dbReference>
<dbReference type="eggNOG" id="KOG3614">
    <property type="taxonomic scope" value="Eukaryota"/>
</dbReference>
<dbReference type="Pfam" id="PF18139">
    <property type="entry name" value="LSDAT_euk"/>
    <property type="match status" value="1"/>
</dbReference>
<dbReference type="STRING" id="946362.F2UMW9"/>
<feature type="region of interest" description="Disordered" evidence="2">
    <location>
        <begin position="157"/>
        <end position="176"/>
    </location>
</feature>
<feature type="transmembrane region" description="Helical" evidence="3">
    <location>
        <begin position="900"/>
        <end position="918"/>
    </location>
</feature>
<protein>
    <recommendedName>
        <fullName evidence="4">TRPM SLOG domain-containing protein</fullName>
    </recommendedName>
</protein>
<feature type="compositionally biased region" description="Basic and acidic residues" evidence="2">
    <location>
        <begin position="162"/>
        <end position="171"/>
    </location>
</feature>
<dbReference type="InterPro" id="IPR050927">
    <property type="entry name" value="TRPM"/>
</dbReference>
<reference evidence="5" key="1">
    <citation type="submission" date="2009-08" db="EMBL/GenBank/DDBJ databases">
        <title>Annotation of Salpingoeca rosetta.</title>
        <authorList>
            <consortium name="The Broad Institute Genome Sequencing Platform"/>
            <person name="Russ C."/>
            <person name="Cuomo C."/>
            <person name="Burger G."/>
            <person name="Gray M.W."/>
            <person name="Holland P.W.H."/>
            <person name="King N."/>
            <person name="Lang F.B.F."/>
            <person name="Roger A.J."/>
            <person name="Ruiz-Trillo I."/>
            <person name="Young S.K."/>
            <person name="Zeng Q."/>
            <person name="Gargeya S."/>
            <person name="Alvarado L."/>
            <person name="Berlin A."/>
            <person name="Chapman S.B."/>
            <person name="Chen Z."/>
            <person name="Freedman E."/>
            <person name="Gellesch M."/>
            <person name="Goldberg J."/>
            <person name="Griggs A."/>
            <person name="Gujja S."/>
            <person name="Heilman E."/>
            <person name="Heiman D."/>
            <person name="Howarth C."/>
            <person name="Mehta T."/>
            <person name="Neiman D."/>
            <person name="Pearson M."/>
            <person name="Roberts A."/>
            <person name="Saif S."/>
            <person name="Shea T."/>
            <person name="Shenoy N."/>
            <person name="Sisk P."/>
            <person name="Stolte C."/>
            <person name="Sykes S."/>
            <person name="White J."/>
            <person name="Yandava C."/>
            <person name="Haas B."/>
            <person name="Nusbaum C."/>
            <person name="Birren B."/>
        </authorList>
    </citation>
    <scope>NUCLEOTIDE SEQUENCE [LARGE SCALE GENOMIC DNA]</scope>
    <source>
        <strain evidence="5">ATCC 50818</strain>
    </source>
</reference>
<proteinExistence type="predicted"/>
<sequence length="1260" mass="142842">MTHESTDTYMLKRVSCFPAVRERTVRFDRTTSKLWGDGEATRSKQDSMPAFLNEEAAPLGFEQNAVEADCFPDTKKRFDSRGYSVQHNPIAKSLVNKTVAYISKDLSRLKQSLAGINRRLTNEQNDAQVEEARDVLQNLEQAIQDIVDTVRRFLTKPQQAQDQREGHEHDPPPTSQELLNALDQTVIDAIKHRNEEDIVGQRPAENIGEPSHLEDLHHHLTFLLAEQDDDAPTFHTKLHELVQSCPNIDHTLMRLAVMLPALYDWFLFMKSCAGAFERSARQLLEAWPQGFSAEMANKLEDNLIKPLQELFNMLLDSSTEANAAPCVAKLKDLCMSLQRDPFRSTHHHLNWMPEYWHGVARLSSPSLVLHVIGSTDAFLQLEPLHSEVRDSLQAIASHTNAWVVTDGSRQGIVQCMSRALKDIGLSKTPARPFILSIGPARENDDRDEADAHIKTCYNHSFRSSFVQEAAKHLKCHSVAVVIRGDKAALNDALAASKILSRVALVLTLLTSLTIPGPPMRSDVAGVPVVVVKDSGGMAKVLGYAYHLLHSSQWRHRDHTMPLHMQCVEYLLTSGDVQMIVYKLDNQASWNLVNCVYQAICQNPSQTSSNYDNLLTLAMQLKISKLPKTTSLAVEQIRRSSPAFRFVMHRAIRLNSAAYVQLCIDRGVLFHLKNRQTVFHEKQSPHQEFPKQYCKNEQMTSINTRENSAELEAKAIELLKECKKQDVTKTRKLLEKEWESNNVLEMAYKTDSNKFLAKDPCQRFVTEQWYGDMSNDNSVPKIALCVAFLSLPVILLEPSQSRKLHVQANNNDDDKSSNRNTGLCHKLGVFWTAPFVRLWMELFAHLVLCCLFSFYLLDELPDHLSRVEIALMVWFANLIVEEIHQLQYHLRKEWGYFWTRQSCWGPHAVEMIFFSLYIAGLVTRLSDFHDSGTKRATKAIHAFVGIMLWLRTLGFLKVCPRLGPKIAVLLHMRDDILIYLALLVSVLVGFGVAFQAVLYPLTSYRTQKVIDVLFRPYFQIYGDQILEHLSDEASCQGPQLFESCPTQEVQMLPFLLALFVLGTTILLVNMLIGLLREYKKPIRTYFAPLAIVSVALKFLAKAFDIDRRYNEIAGELDAILEERSMREDRELWYFERSAKHALQEQSPAFSGLVAQAANANNDLRPSRAQTLPEKWAGAYQRLQSLFLCFGSPSYVVVSDVHFEDDCAFARLLKRTGVAGDRSACSRAKKVVSNIWRVLPTSSLSMVAVDLVAVPPAHYDCA</sequence>
<evidence type="ECO:0000256" key="1">
    <source>
        <dbReference type="SAM" id="Coils"/>
    </source>
</evidence>
<dbReference type="GO" id="GO:0005886">
    <property type="term" value="C:plasma membrane"/>
    <property type="evidence" value="ECO:0007669"/>
    <property type="project" value="TreeGrafter"/>
</dbReference>
<dbReference type="PANTHER" id="PTHR13800">
    <property type="entry name" value="TRANSIENT RECEPTOR POTENTIAL CATION CHANNEL, SUBFAMILY M, MEMBER 6"/>
    <property type="match status" value="1"/>
</dbReference>
<dbReference type="Proteomes" id="UP000007799">
    <property type="component" value="Unassembled WGS sequence"/>
</dbReference>
<organism evidence="6">
    <name type="scientific">Salpingoeca rosetta (strain ATCC 50818 / BSB-021)</name>
    <dbReference type="NCBI Taxonomy" id="946362"/>
    <lineage>
        <taxon>Eukaryota</taxon>
        <taxon>Choanoflagellata</taxon>
        <taxon>Craspedida</taxon>
        <taxon>Salpingoecidae</taxon>
        <taxon>Salpingoeca</taxon>
    </lineage>
</organism>
<dbReference type="InParanoid" id="F2UMW9"/>